<dbReference type="AlphaFoldDB" id="A0A7W3ZAL3"/>
<gene>
    <name evidence="2" type="ORF">H4281_12665</name>
</gene>
<evidence type="ECO:0008006" key="4">
    <source>
        <dbReference type="Google" id="ProtNLM"/>
    </source>
</evidence>
<accession>A0A7W3ZAL3</accession>
<evidence type="ECO:0000256" key="1">
    <source>
        <dbReference type="SAM" id="MobiDB-lite"/>
    </source>
</evidence>
<feature type="compositionally biased region" description="Basic and acidic residues" evidence="1">
    <location>
        <begin position="151"/>
        <end position="161"/>
    </location>
</feature>
<organism evidence="2 3">
    <name type="scientific">Amycolatopsis dendrobii</name>
    <dbReference type="NCBI Taxonomy" id="2760662"/>
    <lineage>
        <taxon>Bacteria</taxon>
        <taxon>Bacillati</taxon>
        <taxon>Actinomycetota</taxon>
        <taxon>Actinomycetes</taxon>
        <taxon>Pseudonocardiales</taxon>
        <taxon>Pseudonocardiaceae</taxon>
        <taxon>Amycolatopsis</taxon>
    </lineage>
</organism>
<dbReference type="EMBL" id="JACGZW010000004">
    <property type="protein sequence ID" value="MBB1153987.1"/>
    <property type="molecule type" value="Genomic_DNA"/>
</dbReference>
<dbReference type="Proteomes" id="UP000526734">
    <property type="component" value="Unassembled WGS sequence"/>
</dbReference>
<feature type="region of interest" description="Disordered" evidence="1">
    <location>
        <begin position="150"/>
        <end position="184"/>
    </location>
</feature>
<evidence type="ECO:0000313" key="2">
    <source>
        <dbReference type="EMBL" id="MBB1153987.1"/>
    </source>
</evidence>
<reference evidence="2 3" key="1">
    <citation type="submission" date="2020-08" db="EMBL/GenBank/DDBJ databases">
        <title>Amycolatopsis sp. nov. DR6-1 isolated from Dendrobium heterocarpum.</title>
        <authorList>
            <person name="Tedsree N."/>
            <person name="Kuncharoen N."/>
            <person name="Likhitwitayawuid K."/>
            <person name="Tanasupawat S."/>
        </authorList>
    </citation>
    <scope>NUCLEOTIDE SEQUENCE [LARGE SCALE GENOMIC DNA]</scope>
    <source>
        <strain evidence="2 3">DR6-1</strain>
    </source>
</reference>
<feature type="region of interest" description="Disordered" evidence="1">
    <location>
        <begin position="1"/>
        <end position="24"/>
    </location>
</feature>
<name>A0A7W3ZAL3_9PSEU</name>
<comment type="caution">
    <text evidence="2">The sequence shown here is derived from an EMBL/GenBank/DDBJ whole genome shotgun (WGS) entry which is preliminary data.</text>
</comment>
<dbReference type="RefSeq" id="WP_182891077.1">
    <property type="nucleotide sequence ID" value="NZ_JACGZW010000004.1"/>
</dbReference>
<sequence>MTKGGARNRSGPQKDPGSGRSDRLGVKLTALPAEGHRGEVPEYPLAKLRIYYEYFEDGQKVRELDPGAMDARWEREIELWEWAWATPQACAWARERWRWHAIAMWVRTSALCESADATAADKNSLHRFADQIGLTPAGLRENGWAISADEVAGKRGERAAEPEPEDEAEDPRTRLTVVSHGRGA</sequence>
<protein>
    <recommendedName>
        <fullName evidence="4">Terminase small subunit</fullName>
    </recommendedName>
</protein>
<evidence type="ECO:0000313" key="3">
    <source>
        <dbReference type="Proteomes" id="UP000526734"/>
    </source>
</evidence>
<proteinExistence type="predicted"/>
<keyword evidence="3" id="KW-1185">Reference proteome</keyword>